<accession>A0A0G0DBF0</accession>
<comment type="caution">
    <text evidence="2">The sequence shown here is derived from an EMBL/GenBank/DDBJ whole genome shotgun (WGS) entry which is preliminary data.</text>
</comment>
<evidence type="ECO:0000313" key="3">
    <source>
        <dbReference type="Proteomes" id="UP000034536"/>
    </source>
</evidence>
<dbReference type="SUPFAM" id="SSF49265">
    <property type="entry name" value="Fibronectin type III"/>
    <property type="match status" value="1"/>
</dbReference>
<evidence type="ECO:0008006" key="4">
    <source>
        <dbReference type="Google" id="ProtNLM"/>
    </source>
</evidence>
<dbReference type="Proteomes" id="UP000034536">
    <property type="component" value="Unassembled WGS sequence"/>
</dbReference>
<gene>
    <name evidence="2" type="ORF">UR89_C0037G0008</name>
</gene>
<dbReference type="InterPro" id="IPR036116">
    <property type="entry name" value="FN3_sf"/>
</dbReference>
<organism evidence="2 3">
    <name type="scientific">Candidatus Roizmanbacteria bacterium GW2011_GWA2_35_8</name>
    <dbReference type="NCBI Taxonomy" id="1618479"/>
    <lineage>
        <taxon>Bacteria</taxon>
        <taxon>Candidatus Roizmaniibacteriota</taxon>
    </lineage>
</organism>
<dbReference type="AlphaFoldDB" id="A0A0G0DBF0"/>
<dbReference type="PATRIC" id="fig|1618479.3.peg.548"/>
<dbReference type="EMBL" id="LBQX01000037">
    <property type="protein sequence ID" value="KKP85966.1"/>
    <property type="molecule type" value="Genomic_DNA"/>
</dbReference>
<proteinExistence type="predicted"/>
<feature type="compositionally biased region" description="Pro residues" evidence="1">
    <location>
        <begin position="351"/>
        <end position="378"/>
    </location>
</feature>
<feature type="region of interest" description="Disordered" evidence="1">
    <location>
        <begin position="351"/>
        <end position="382"/>
    </location>
</feature>
<protein>
    <recommendedName>
        <fullName evidence="4">Fibronectin type-III domain-containing protein</fullName>
    </recommendedName>
</protein>
<dbReference type="Gene3D" id="2.60.40.10">
    <property type="entry name" value="Immunoglobulins"/>
    <property type="match status" value="1"/>
</dbReference>
<reference evidence="2 3" key="1">
    <citation type="journal article" date="2015" name="Nature">
        <title>rRNA introns, odd ribosomes, and small enigmatic genomes across a large radiation of phyla.</title>
        <authorList>
            <person name="Brown C.T."/>
            <person name="Hug L.A."/>
            <person name="Thomas B.C."/>
            <person name="Sharon I."/>
            <person name="Castelle C.J."/>
            <person name="Singh A."/>
            <person name="Wilkins M.J."/>
            <person name="Williams K.H."/>
            <person name="Banfield J.F."/>
        </authorList>
    </citation>
    <scope>NUCLEOTIDE SEQUENCE [LARGE SCALE GENOMIC DNA]</scope>
</reference>
<name>A0A0G0DBF0_9BACT</name>
<dbReference type="InterPro" id="IPR013783">
    <property type="entry name" value="Ig-like_fold"/>
</dbReference>
<evidence type="ECO:0000313" key="2">
    <source>
        <dbReference type="EMBL" id="KKP85966.1"/>
    </source>
</evidence>
<sequence length="641" mass="68309">MILMRRVILTLLIFFLVSLQFISKPVYGQCSGVGNYCVGRVVQQWSYGCIPDYGNETCKEDMGNVYSYNCNIDTCTVSIDRHPTLYGKCGSASVYSSCADVEYADPTVLDCCLYGGAGGGGGSCDTTAPSNLSTNCDYSASQVRFSWTPGQGLTRVSQYIAASATLADLQQPTNCNPDAGANCIILEPLSIYDSSYVADKSLFTPSTTYYWGVINVADPLSCSRRTLTTATSCPAPPTPTPLPCTTNPAPSCGASGTTVNLSWNAITGASGYMVRLNRDPLSIWGGCPGPVESCDPNDIAPVVSTNYTTFNITPDWNYQFSIQGTKPGESYPYSGCITPWSSIFNCPAPTPTPTNTPVPTNTPTPTPTNTPTPTPTATPTPAQVPWIKLKNTSFVSANSLSGSIPEIPVKYDNDDTLDPYFIIGNGGVVAAPNIDLGLDPDTGIRANADDIYVEPYTPKVHMTASDFISYIKARKQHTVITNPDLSGITGPGIYVYNGSLTGASALTNSSFAVSNVVLIVAGDVSISGSESKFNINDDCINTTLSKNIAILSTGKISFSNTTKCAAGIFIANTIETGTNSDLGLKIVGNLIHQGSPFIANHRGQSTSDNKKPSLFIKFDPIQYINLLPYLSTANYEWRQIQ</sequence>
<evidence type="ECO:0000256" key="1">
    <source>
        <dbReference type="SAM" id="MobiDB-lite"/>
    </source>
</evidence>